<dbReference type="EMBL" id="VEPZ02000562">
    <property type="protein sequence ID" value="KAE8722350.1"/>
    <property type="molecule type" value="Genomic_DNA"/>
</dbReference>
<keyword evidence="4" id="KW-0132">Cell division</keyword>
<dbReference type="PANTHER" id="PTHR31083">
    <property type="entry name" value="UPSTREAM OF FLC PROTEIN (DUF966)"/>
    <property type="match status" value="1"/>
</dbReference>
<evidence type="ECO:0000256" key="6">
    <source>
        <dbReference type="ARBA" id="ARBA00023306"/>
    </source>
</evidence>
<evidence type="ECO:0000256" key="4">
    <source>
        <dbReference type="ARBA" id="ARBA00022618"/>
    </source>
</evidence>
<evidence type="ECO:0000256" key="8">
    <source>
        <dbReference type="SAM" id="MobiDB-lite"/>
    </source>
</evidence>
<keyword evidence="6" id="KW-0131">Cell cycle</keyword>
<evidence type="ECO:0000256" key="7">
    <source>
        <dbReference type="ARBA" id="ARBA00024211"/>
    </source>
</evidence>
<dbReference type="InterPro" id="IPR048351">
    <property type="entry name" value="SOK_DIX"/>
</dbReference>
<proteinExistence type="inferred from homology"/>
<feature type="region of interest" description="Disordered" evidence="8">
    <location>
        <begin position="94"/>
        <end position="124"/>
    </location>
</feature>
<dbReference type="PANTHER" id="PTHR31083:SF18">
    <property type="entry name" value="PROTEIN SOSEKI 2"/>
    <property type="match status" value="1"/>
</dbReference>
<dbReference type="AlphaFoldDB" id="A0A6A3BZV9"/>
<name>A0A6A3BZV9_HIBSY</name>
<protein>
    <submittedName>
        <fullName evidence="10">Cellulase protein isoform 1</fullName>
    </submittedName>
</protein>
<dbReference type="Pfam" id="PF06136">
    <property type="entry name" value="SOK"/>
    <property type="match status" value="1"/>
</dbReference>
<keyword evidence="11" id="KW-1185">Reference proteome</keyword>
<gene>
    <name evidence="10" type="ORF">F3Y22_tig00014064pilonHSYRG00021</name>
</gene>
<evidence type="ECO:0000313" key="10">
    <source>
        <dbReference type="EMBL" id="KAE8722350.1"/>
    </source>
</evidence>
<dbReference type="GO" id="GO:0005886">
    <property type="term" value="C:plasma membrane"/>
    <property type="evidence" value="ECO:0007669"/>
    <property type="project" value="UniProtKB-SubCell"/>
</dbReference>
<evidence type="ECO:0000256" key="2">
    <source>
        <dbReference type="ARBA" id="ARBA00022473"/>
    </source>
</evidence>
<sequence length="230" mass="25884">MGETAEEEQRKQPRQCHGLSVAAEGNELTQIVPRCNGRLTALRGKGVPSLYSWSCKRSYKNDYVWNDLADNDVIPPADGAEYVLKGAERLQISKRGPQEATYEEQELDEEEEQDEEEKTSRPKKKRFRLNSSVLLQLISCGNLGSYKAKNVPCVKQPVVPNSAVKNKSEKLHRGVLCMSENPRFGNLEVEEEYFSGSIVESMNSENRVVPDQKVLKKSIPIMKKGAARLD</sequence>
<dbReference type="GO" id="GO:0051258">
    <property type="term" value="P:protein polymerization"/>
    <property type="evidence" value="ECO:0007669"/>
    <property type="project" value="UniProtKB-ARBA"/>
</dbReference>
<accession>A0A6A3BZV9</accession>
<comment type="similarity">
    <text evidence="7">Belongs to the SOSEKI family.</text>
</comment>
<comment type="caution">
    <text evidence="10">The sequence shown here is derived from an EMBL/GenBank/DDBJ whole genome shotgun (WGS) entry which is preliminary data.</text>
</comment>
<evidence type="ECO:0000256" key="5">
    <source>
        <dbReference type="ARBA" id="ARBA00023136"/>
    </source>
</evidence>
<evidence type="ECO:0000259" key="9">
    <source>
        <dbReference type="Pfam" id="PF06136"/>
    </source>
</evidence>
<comment type="subcellular location">
    <subcellularLocation>
        <location evidence="1">Cell membrane</location>
        <topology evidence="1">Peripheral membrane protein</topology>
        <orientation evidence="1">Cytoplasmic side</orientation>
    </subcellularLocation>
</comment>
<evidence type="ECO:0000313" key="11">
    <source>
        <dbReference type="Proteomes" id="UP000436088"/>
    </source>
</evidence>
<organism evidence="10 11">
    <name type="scientific">Hibiscus syriacus</name>
    <name type="common">Rose of Sharon</name>
    <dbReference type="NCBI Taxonomy" id="106335"/>
    <lineage>
        <taxon>Eukaryota</taxon>
        <taxon>Viridiplantae</taxon>
        <taxon>Streptophyta</taxon>
        <taxon>Embryophyta</taxon>
        <taxon>Tracheophyta</taxon>
        <taxon>Spermatophyta</taxon>
        <taxon>Magnoliopsida</taxon>
        <taxon>eudicotyledons</taxon>
        <taxon>Gunneridae</taxon>
        <taxon>Pentapetalae</taxon>
        <taxon>rosids</taxon>
        <taxon>malvids</taxon>
        <taxon>Malvales</taxon>
        <taxon>Malvaceae</taxon>
        <taxon>Malvoideae</taxon>
        <taxon>Hibiscus</taxon>
    </lineage>
</organism>
<evidence type="ECO:0000256" key="1">
    <source>
        <dbReference type="ARBA" id="ARBA00004413"/>
    </source>
</evidence>
<feature type="compositionally biased region" description="Acidic residues" evidence="8">
    <location>
        <begin position="101"/>
        <end position="117"/>
    </location>
</feature>
<dbReference type="Proteomes" id="UP000436088">
    <property type="component" value="Unassembled WGS sequence"/>
</dbReference>
<keyword evidence="2" id="KW-0217">Developmental protein</keyword>
<dbReference type="InterPro" id="IPR010369">
    <property type="entry name" value="SOK"/>
</dbReference>
<dbReference type="GO" id="GO:0051301">
    <property type="term" value="P:cell division"/>
    <property type="evidence" value="ECO:0007669"/>
    <property type="project" value="UniProtKB-KW"/>
</dbReference>
<evidence type="ECO:0000256" key="3">
    <source>
        <dbReference type="ARBA" id="ARBA00022475"/>
    </source>
</evidence>
<reference evidence="10" key="1">
    <citation type="submission" date="2019-09" db="EMBL/GenBank/DDBJ databases">
        <title>Draft genome information of white flower Hibiscus syriacus.</title>
        <authorList>
            <person name="Kim Y.-M."/>
        </authorList>
    </citation>
    <scope>NUCLEOTIDE SEQUENCE [LARGE SCALE GENOMIC DNA]</scope>
    <source>
        <strain evidence="10">YM2019G1</strain>
    </source>
</reference>
<feature type="domain" description="SOSEKI DIX-like" evidence="9">
    <location>
        <begin position="37"/>
        <end position="89"/>
    </location>
</feature>
<keyword evidence="3" id="KW-1003">Cell membrane</keyword>
<keyword evidence="5" id="KW-0472">Membrane</keyword>